<accession>A0A382ZFZ2</accession>
<name>A0A382ZFZ2_9ZZZZ</name>
<gene>
    <name evidence="1" type="ORF">METZ01_LOCUS446993</name>
</gene>
<sequence length="66" mass="7629">MPLNVKGNIRIIGKEAYVHPLTNPEIEFLLTLLAETDHKGKDIPKVLQVTHKLREEYKLVKEHSLE</sequence>
<dbReference type="EMBL" id="UINC01183393">
    <property type="protein sequence ID" value="SVD94139.1"/>
    <property type="molecule type" value="Genomic_DNA"/>
</dbReference>
<dbReference type="AlphaFoldDB" id="A0A382ZFZ2"/>
<evidence type="ECO:0000313" key="1">
    <source>
        <dbReference type="EMBL" id="SVD94139.1"/>
    </source>
</evidence>
<organism evidence="1">
    <name type="scientific">marine metagenome</name>
    <dbReference type="NCBI Taxonomy" id="408172"/>
    <lineage>
        <taxon>unclassified sequences</taxon>
        <taxon>metagenomes</taxon>
        <taxon>ecological metagenomes</taxon>
    </lineage>
</organism>
<proteinExistence type="predicted"/>
<protein>
    <submittedName>
        <fullName evidence="1">Uncharacterized protein</fullName>
    </submittedName>
</protein>
<reference evidence="1" key="1">
    <citation type="submission" date="2018-05" db="EMBL/GenBank/DDBJ databases">
        <authorList>
            <person name="Lanie J.A."/>
            <person name="Ng W.-L."/>
            <person name="Kazmierczak K.M."/>
            <person name="Andrzejewski T.M."/>
            <person name="Davidsen T.M."/>
            <person name="Wayne K.J."/>
            <person name="Tettelin H."/>
            <person name="Glass J.I."/>
            <person name="Rusch D."/>
            <person name="Podicherti R."/>
            <person name="Tsui H.-C.T."/>
            <person name="Winkler M.E."/>
        </authorList>
    </citation>
    <scope>NUCLEOTIDE SEQUENCE</scope>
</reference>